<feature type="transmembrane region" description="Helical" evidence="6">
    <location>
        <begin position="284"/>
        <end position="304"/>
    </location>
</feature>
<feature type="transmembrane region" description="Helical" evidence="6">
    <location>
        <begin position="169"/>
        <end position="190"/>
    </location>
</feature>
<evidence type="ECO:0000256" key="4">
    <source>
        <dbReference type="ARBA" id="ARBA00023136"/>
    </source>
</evidence>
<evidence type="ECO:0000256" key="6">
    <source>
        <dbReference type="SAM" id="Phobius"/>
    </source>
</evidence>
<evidence type="ECO:0000256" key="5">
    <source>
        <dbReference type="SAM" id="MobiDB-lite"/>
    </source>
</evidence>
<dbReference type="Proteomes" id="UP000799539">
    <property type="component" value="Unassembled WGS sequence"/>
</dbReference>
<dbReference type="GO" id="GO:0016020">
    <property type="term" value="C:membrane"/>
    <property type="evidence" value="ECO:0007669"/>
    <property type="project" value="UniProtKB-SubCell"/>
</dbReference>
<sequence>MATHTTIELDSQIYSITAAKTTRVDPAPGRPLSNATPPSSNAPSSANIPRAWIVVIQLCGVSFVSSFSNGLLSIALPAMATALNIPANLLLWPSSVLFLTMGSVLLIAGSVADVIGPRKMNLPGTLLTVVMVLASGDIGFAPIFLSMPLGFAVGMIIGGLFDSTVGWKVGFYTAGAAGLLFFVVGTWVLPKDAKLGPFKATVKRLSVEIDWVGAAIASASIALLSYVLAMLSGATAHMEEPSDIALLVVSVLLRPAFAAWMRFRAKRGRSALIPNELVMEKSSRTSVCLMILLCNAVIICMELYSSLFFQEVIVGVTLSLLAGVLVNLLPVMASIMISSALAAGSPLIMALIEPSRNYWVMAFWAQILAPVQRGHAPHTLMQGYRAACWALFAWMIAACVIGMLGLKTVGKVGIKRE</sequence>
<evidence type="ECO:0008006" key="9">
    <source>
        <dbReference type="Google" id="ProtNLM"/>
    </source>
</evidence>
<dbReference type="PANTHER" id="PTHR42718">
    <property type="entry name" value="MAJOR FACILITATOR SUPERFAMILY MULTIDRUG TRANSPORTER MFSC"/>
    <property type="match status" value="1"/>
</dbReference>
<accession>A0A6A6FRM7</accession>
<feature type="transmembrane region" description="Helical" evidence="6">
    <location>
        <begin position="96"/>
        <end position="115"/>
    </location>
</feature>
<organism evidence="7 8">
    <name type="scientific">Cercospora zeae-maydis SCOH1-5</name>
    <dbReference type="NCBI Taxonomy" id="717836"/>
    <lineage>
        <taxon>Eukaryota</taxon>
        <taxon>Fungi</taxon>
        <taxon>Dikarya</taxon>
        <taxon>Ascomycota</taxon>
        <taxon>Pezizomycotina</taxon>
        <taxon>Dothideomycetes</taxon>
        <taxon>Dothideomycetidae</taxon>
        <taxon>Mycosphaerellales</taxon>
        <taxon>Mycosphaerellaceae</taxon>
        <taxon>Cercospora</taxon>
    </lineage>
</organism>
<feature type="transmembrane region" description="Helical" evidence="6">
    <location>
        <begin position="244"/>
        <end position="263"/>
    </location>
</feature>
<dbReference type="AlphaFoldDB" id="A0A6A6FRM7"/>
<feature type="transmembrane region" description="Helical" evidence="6">
    <location>
        <begin position="316"/>
        <end position="344"/>
    </location>
</feature>
<dbReference type="Gene3D" id="1.20.1250.20">
    <property type="entry name" value="MFS general substrate transporter like domains"/>
    <property type="match status" value="1"/>
</dbReference>
<feature type="region of interest" description="Disordered" evidence="5">
    <location>
        <begin position="24"/>
        <end position="44"/>
    </location>
</feature>
<evidence type="ECO:0000256" key="1">
    <source>
        <dbReference type="ARBA" id="ARBA00004141"/>
    </source>
</evidence>
<dbReference type="OrthoDB" id="2130629at2759"/>
<evidence type="ECO:0000256" key="3">
    <source>
        <dbReference type="ARBA" id="ARBA00022989"/>
    </source>
</evidence>
<keyword evidence="2 6" id="KW-0812">Transmembrane</keyword>
<dbReference type="PANTHER" id="PTHR42718:SF27">
    <property type="entry name" value="TRANSPORTER, PUTATIVE-RELATED"/>
    <property type="match status" value="1"/>
</dbReference>
<name>A0A6A6FRM7_9PEZI</name>
<dbReference type="InterPro" id="IPR036259">
    <property type="entry name" value="MFS_trans_sf"/>
</dbReference>
<dbReference type="SUPFAM" id="SSF103473">
    <property type="entry name" value="MFS general substrate transporter"/>
    <property type="match status" value="1"/>
</dbReference>
<reference evidence="7" key="1">
    <citation type="journal article" date="2020" name="Stud. Mycol.">
        <title>101 Dothideomycetes genomes: a test case for predicting lifestyles and emergence of pathogens.</title>
        <authorList>
            <person name="Haridas S."/>
            <person name="Albert R."/>
            <person name="Binder M."/>
            <person name="Bloem J."/>
            <person name="Labutti K."/>
            <person name="Salamov A."/>
            <person name="Andreopoulos B."/>
            <person name="Baker S."/>
            <person name="Barry K."/>
            <person name="Bills G."/>
            <person name="Bluhm B."/>
            <person name="Cannon C."/>
            <person name="Castanera R."/>
            <person name="Culley D."/>
            <person name="Daum C."/>
            <person name="Ezra D."/>
            <person name="Gonzalez J."/>
            <person name="Henrissat B."/>
            <person name="Kuo A."/>
            <person name="Liang C."/>
            <person name="Lipzen A."/>
            <person name="Lutzoni F."/>
            <person name="Magnuson J."/>
            <person name="Mondo S."/>
            <person name="Nolan M."/>
            <person name="Ohm R."/>
            <person name="Pangilinan J."/>
            <person name="Park H.-J."/>
            <person name="Ramirez L."/>
            <person name="Alfaro M."/>
            <person name="Sun H."/>
            <person name="Tritt A."/>
            <person name="Yoshinaga Y."/>
            <person name="Zwiers L.-H."/>
            <person name="Turgeon B."/>
            <person name="Goodwin S."/>
            <person name="Spatafora J."/>
            <person name="Crous P."/>
            <person name="Grigoriev I."/>
        </authorList>
    </citation>
    <scope>NUCLEOTIDE SEQUENCE</scope>
    <source>
        <strain evidence="7">SCOH1-5</strain>
    </source>
</reference>
<feature type="transmembrane region" description="Helical" evidence="6">
    <location>
        <begin position="127"/>
        <end position="157"/>
    </location>
</feature>
<gene>
    <name evidence="7" type="ORF">CERZMDRAFT_109873</name>
</gene>
<feature type="transmembrane region" description="Helical" evidence="6">
    <location>
        <begin position="51"/>
        <end position="76"/>
    </location>
</feature>
<dbReference type="EMBL" id="ML992665">
    <property type="protein sequence ID" value="KAF2216097.1"/>
    <property type="molecule type" value="Genomic_DNA"/>
</dbReference>
<proteinExistence type="predicted"/>
<feature type="transmembrane region" description="Helical" evidence="6">
    <location>
        <begin position="211"/>
        <end position="232"/>
    </location>
</feature>
<keyword evidence="8" id="KW-1185">Reference proteome</keyword>
<evidence type="ECO:0000313" key="8">
    <source>
        <dbReference type="Proteomes" id="UP000799539"/>
    </source>
</evidence>
<feature type="compositionally biased region" description="Low complexity" evidence="5">
    <location>
        <begin position="33"/>
        <end position="44"/>
    </location>
</feature>
<comment type="subcellular location">
    <subcellularLocation>
        <location evidence="1">Membrane</location>
        <topology evidence="1">Multi-pass membrane protein</topology>
    </subcellularLocation>
</comment>
<keyword evidence="3 6" id="KW-1133">Transmembrane helix</keyword>
<evidence type="ECO:0000313" key="7">
    <source>
        <dbReference type="EMBL" id="KAF2216097.1"/>
    </source>
</evidence>
<feature type="transmembrane region" description="Helical" evidence="6">
    <location>
        <begin position="384"/>
        <end position="406"/>
    </location>
</feature>
<keyword evidence="4 6" id="KW-0472">Membrane</keyword>
<evidence type="ECO:0000256" key="2">
    <source>
        <dbReference type="ARBA" id="ARBA00022692"/>
    </source>
</evidence>
<protein>
    <recommendedName>
        <fullName evidence="9">Major facilitator superfamily (MFS) profile domain-containing protein</fullName>
    </recommendedName>
</protein>